<dbReference type="GeneID" id="20237972"/>
<dbReference type="Pfam" id="PF00643">
    <property type="entry name" value="zf-B_box"/>
    <property type="match status" value="1"/>
</dbReference>
<name>V4C9D8_LOTGI</name>
<evidence type="ECO:0000256" key="3">
    <source>
        <dbReference type="ARBA" id="ARBA00022833"/>
    </source>
</evidence>
<accession>V4C9D8</accession>
<evidence type="ECO:0000313" key="7">
    <source>
        <dbReference type="EMBL" id="ESO98349.1"/>
    </source>
</evidence>
<dbReference type="CTD" id="20237972"/>
<keyword evidence="3" id="KW-0862">Zinc</keyword>
<keyword evidence="8" id="KW-1185">Reference proteome</keyword>
<dbReference type="CDD" id="cd19756">
    <property type="entry name" value="Bbox2"/>
    <property type="match status" value="1"/>
</dbReference>
<dbReference type="Gene3D" id="3.30.160.60">
    <property type="entry name" value="Classic Zinc Finger"/>
    <property type="match status" value="1"/>
</dbReference>
<dbReference type="KEGG" id="lgi:LOTGIDRAFT_159152"/>
<dbReference type="Gene3D" id="3.30.40.10">
    <property type="entry name" value="Zinc/RING finger domain, C3HC4 (zinc finger)"/>
    <property type="match status" value="1"/>
</dbReference>
<dbReference type="PROSITE" id="PS00518">
    <property type="entry name" value="ZF_RING_1"/>
    <property type="match status" value="1"/>
</dbReference>
<dbReference type="HOGENOM" id="CLU_608725_0_0_1"/>
<evidence type="ECO:0000313" key="8">
    <source>
        <dbReference type="Proteomes" id="UP000030746"/>
    </source>
</evidence>
<evidence type="ECO:0000256" key="1">
    <source>
        <dbReference type="ARBA" id="ARBA00022723"/>
    </source>
</evidence>
<dbReference type="Pfam" id="PF13445">
    <property type="entry name" value="zf-RING_UBOX"/>
    <property type="match status" value="1"/>
</dbReference>
<reference evidence="7 8" key="1">
    <citation type="journal article" date="2013" name="Nature">
        <title>Insights into bilaterian evolution from three spiralian genomes.</title>
        <authorList>
            <person name="Simakov O."/>
            <person name="Marletaz F."/>
            <person name="Cho S.J."/>
            <person name="Edsinger-Gonzales E."/>
            <person name="Havlak P."/>
            <person name="Hellsten U."/>
            <person name="Kuo D.H."/>
            <person name="Larsson T."/>
            <person name="Lv J."/>
            <person name="Arendt D."/>
            <person name="Savage R."/>
            <person name="Osoegawa K."/>
            <person name="de Jong P."/>
            <person name="Grimwood J."/>
            <person name="Chapman J.A."/>
            <person name="Shapiro H."/>
            <person name="Aerts A."/>
            <person name="Otillar R.P."/>
            <person name="Terry A.Y."/>
            <person name="Boore J.L."/>
            <person name="Grigoriev I.V."/>
            <person name="Lindberg D.R."/>
            <person name="Seaver E.C."/>
            <person name="Weisblat D.A."/>
            <person name="Putnam N.H."/>
            <person name="Rokhsar D.S."/>
        </authorList>
    </citation>
    <scope>NUCLEOTIDE SEQUENCE [LARGE SCALE GENOMIC DNA]</scope>
</reference>
<dbReference type="EMBL" id="KB201262">
    <property type="protein sequence ID" value="ESO98349.1"/>
    <property type="molecule type" value="Genomic_DNA"/>
</dbReference>
<dbReference type="SUPFAM" id="SSF57845">
    <property type="entry name" value="B-box zinc-binding domain"/>
    <property type="match status" value="1"/>
</dbReference>
<dbReference type="RefSeq" id="XP_009051045.1">
    <property type="nucleotide sequence ID" value="XM_009052797.1"/>
</dbReference>
<dbReference type="PROSITE" id="PS50089">
    <property type="entry name" value="ZF_RING_2"/>
    <property type="match status" value="1"/>
</dbReference>
<gene>
    <name evidence="7" type="ORF">LOTGIDRAFT_159152</name>
</gene>
<protein>
    <recommendedName>
        <fullName evidence="9">B box-type domain-containing protein</fullName>
    </recommendedName>
</protein>
<keyword evidence="2 4" id="KW-0863">Zinc-finger</keyword>
<dbReference type="SUPFAM" id="SSF57850">
    <property type="entry name" value="RING/U-box"/>
    <property type="match status" value="1"/>
</dbReference>
<evidence type="ECO:0000256" key="4">
    <source>
        <dbReference type="PROSITE-ProRule" id="PRU00024"/>
    </source>
</evidence>
<dbReference type="AlphaFoldDB" id="V4C9D8"/>
<evidence type="ECO:0000259" key="6">
    <source>
        <dbReference type="PROSITE" id="PS50119"/>
    </source>
</evidence>
<dbReference type="Proteomes" id="UP000030746">
    <property type="component" value="Unassembled WGS sequence"/>
</dbReference>
<dbReference type="InterPro" id="IPR000315">
    <property type="entry name" value="Znf_B-box"/>
</dbReference>
<dbReference type="OrthoDB" id="1630758at2759"/>
<evidence type="ECO:0000256" key="2">
    <source>
        <dbReference type="ARBA" id="ARBA00022771"/>
    </source>
</evidence>
<dbReference type="InterPro" id="IPR017907">
    <property type="entry name" value="Znf_RING_CS"/>
</dbReference>
<dbReference type="InterPro" id="IPR013083">
    <property type="entry name" value="Znf_RING/FYVE/PHD"/>
</dbReference>
<evidence type="ECO:0008006" key="9">
    <source>
        <dbReference type="Google" id="ProtNLM"/>
    </source>
</evidence>
<dbReference type="InterPro" id="IPR001841">
    <property type="entry name" value="Znf_RING"/>
</dbReference>
<keyword evidence="1" id="KW-0479">Metal-binding</keyword>
<dbReference type="InterPro" id="IPR027370">
    <property type="entry name" value="Znf-RING_euk"/>
</dbReference>
<dbReference type="GO" id="GO:0008270">
    <property type="term" value="F:zinc ion binding"/>
    <property type="evidence" value="ECO:0007669"/>
    <property type="project" value="UniProtKB-KW"/>
</dbReference>
<organism evidence="7 8">
    <name type="scientific">Lottia gigantea</name>
    <name type="common">Giant owl limpet</name>
    <dbReference type="NCBI Taxonomy" id="225164"/>
    <lineage>
        <taxon>Eukaryota</taxon>
        <taxon>Metazoa</taxon>
        <taxon>Spiralia</taxon>
        <taxon>Lophotrochozoa</taxon>
        <taxon>Mollusca</taxon>
        <taxon>Gastropoda</taxon>
        <taxon>Patellogastropoda</taxon>
        <taxon>Lottioidea</taxon>
        <taxon>Lottiidae</taxon>
        <taxon>Lottia</taxon>
    </lineage>
</organism>
<dbReference type="InterPro" id="IPR047153">
    <property type="entry name" value="TRIM45/56/19-like"/>
</dbReference>
<proteinExistence type="predicted"/>
<sequence length="450" mass="51577">MPLRKASATKNDKTRLAPTQPFTCGFTFTQPTMPLFGAKSLITQVTNKPLDIQGQSSKFIGMETENNVSPENTSRLQNPSVEKDCCGICLAAYKSPRILPCKHIFCRLCLTKQAGKDSDQQEPDECQKVFCVSCKIIHDNLLKHEVQDLKLDLSQGKCLKHPEVKVGYLCLDCCSTLCTECVKSEHSLHQTQTIKSYLIEIERELMEYSSKIVKKVETVEMSKVLFTSITDSKVMENIEHVEKLSEDFKIDLEKACRSENKKQHKDKTLLNRINLMGKRVKESIIQRKFNQNLMSEIKELKEKITTHENFYLPNNVDDIIDNQIGTMDVQMGRLFVFQLKDNRNAKYNFFFANINWTLSSTSTQSNGLCISLTPFRKPEDNLLIESITSAVTIYVEGRKKIDDTVSRKFSKTSRSAQDQVEREFKNYGNIASCVKVLFQMTEIKHRMQVE</sequence>
<dbReference type="SMART" id="SM00184">
    <property type="entry name" value="RING"/>
    <property type="match status" value="1"/>
</dbReference>
<dbReference type="PANTHER" id="PTHR25462">
    <property type="entry name" value="BONUS, ISOFORM C-RELATED"/>
    <property type="match status" value="1"/>
</dbReference>
<dbReference type="PROSITE" id="PS50119">
    <property type="entry name" value="ZF_BBOX"/>
    <property type="match status" value="1"/>
</dbReference>
<dbReference type="PANTHER" id="PTHR25462:SF296">
    <property type="entry name" value="MEIOTIC P26, ISOFORM F"/>
    <property type="match status" value="1"/>
</dbReference>
<feature type="domain" description="B box-type" evidence="6">
    <location>
        <begin position="153"/>
        <end position="194"/>
    </location>
</feature>
<feature type="domain" description="RING-type" evidence="5">
    <location>
        <begin position="86"/>
        <end position="135"/>
    </location>
</feature>
<evidence type="ECO:0000259" key="5">
    <source>
        <dbReference type="PROSITE" id="PS50089"/>
    </source>
</evidence>